<evidence type="ECO:0000313" key="2">
    <source>
        <dbReference type="Proteomes" id="UP000054248"/>
    </source>
</evidence>
<protein>
    <recommendedName>
        <fullName evidence="3">F-box domain-containing protein</fullName>
    </recommendedName>
</protein>
<accession>A0A0C3LHE2</accession>
<dbReference type="Gene3D" id="3.80.10.10">
    <property type="entry name" value="Ribonuclease Inhibitor"/>
    <property type="match status" value="1"/>
</dbReference>
<sequence>METTSRELETPSCQNKQSFHILELPYDLVHVVFLLCWDQEDERLRHFPVVASHVCRLWRQYALENPNFWTSLTFETRLPEIDKYSTWLSRSKDVRFDLTIGSQPFEGASIKHAKNIMRLIIPHVQRMRSIRVKRVPPKIRQLIFDRLDEVNCPSLVTLLIEKESYIFATLAQSRWKFRPFAKGGAPQLKEIILRRIPNDYFIHQFGDLHLLEIQDRDLFGRSARDNAETVQRILSVLSKLQTLRINREFLPIGDGIPELTDMRAFQSTLPPITHHSLEELSVIATQHDTNAIICSTILPSLRHLRRDIGSGLPVGACCLPILAHQVPHHPFPNLLSLRLSGGHNPERPVDPVHSSHMAFLRGALAGLPHLEFLNLEQVDFDSNKHVTCLARSCPRLKEIVLFCCSGFTLMELCSVIRRRGEASDLDPLRYVCVEDPWSYRIRRLIEQAEEQGSEIISEFNTGISKTMADRIVLVDNK</sequence>
<dbReference type="Proteomes" id="UP000054248">
    <property type="component" value="Unassembled WGS sequence"/>
</dbReference>
<name>A0A0C3LHE2_9AGAM</name>
<dbReference type="HOGENOM" id="CLU_055177_0_0_1"/>
<organism evidence="1 2">
    <name type="scientific">Tulasnella calospora MUT 4182</name>
    <dbReference type="NCBI Taxonomy" id="1051891"/>
    <lineage>
        <taxon>Eukaryota</taxon>
        <taxon>Fungi</taxon>
        <taxon>Dikarya</taxon>
        <taxon>Basidiomycota</taxon>
        <taxon>Agaricomycotina</taxon>
        <taxon>Agaricomycetes</taxon>
        <taxon>Cantharellales</taxon>
        <taxon>Tulasnellaceae</taxon>
        <taxon>Tulasnella</taxon>
    </lineage>
</organism>
<dbReference type="OrthoDB" id="3253362at2759"/>
<dbReference type="EMBL" id="KN823159">
    <property type="protein sequence ID" value="KIO20827.1"/>
    <property type="molecule type" value="Genomic_DNA"/>
</dbReference>
<proteinExistence type="predicted"/>
<dbReference type="SUPFAM" id="SSF52047">
    <property type="entry name" value="RNI-like"/>
    <property type="match status" value="1"/>
</dbReference>
<reference evidence="1 2" key="1">
    <citation type="submission" date="2014-04" db="EMBL/GenBank/DDBJ databases">
        <authorList>
            <consortium name="DOE Joint Genome Institute"/>
            <person name="Kuo A."/>
            <person name="Girlanda M."/>
            <person name="Perotto S."/>
            <person name="Kohler A."/>
            <person name="Nagy L.G."/>
            <person name="Floudas D."/>
            <person name="Copeland A."/>
            <person name="Barry K.W."/>
            <person name="Cichocki N."/>
            <person name="Veneault-Fourrey C."/>
            <person name="LaButti K."/>
            <person name="Lindquist E.A."/>
            <person name="Lipzen A."/>
            <person name="Lundell T."/>
            <person name="Morin E."/>
            <person name="Murat C."/>
            <person name="Sun H."/>
            <person name="Tunlid A."/>
            <person name="Henrissat B."/>
            <person name="Grigoriev I.V."/>
            <person name="Hibbett D.S."/>
            <person name="Martin F."/>
            <person name="Nordberg H.P."/>
            <person name="Cantor M.N."/>
            <person name="Hua S.X."/>
        </authorList>
    </citation>
    <scope>NUCLEOTIDE SEQUENCE [LARGE SCALE GENOMIC DNA]</scope>
    <source>
        <strain evidence="1 2">MUT 4182</strain>
    </source>
</reference>
<keyword evidence="2" id="KW-1185">Reference proteome</keyword>
<gene>
    <name evidence="1" type="ORF">M407DRAFT_29538</name>
</gene>
<evidence type="ECO:0000313" key="1">
    <source>
        <dbReference type="EMBL" id="KIO20827.1"/>
    </source>
</evidence>
<evidence type="ECO:0008006" key="3">
    <source>
        <dbReference type="Google" id="ProtNLM"/>
    </source>
</evidence>
<dbReference type="InterPro" id="IPR032675">
    <property type="entry name" value="LRR_dom_sf"/>
</dbReference>
<reference evidence="2" key="2">
    <citation type="submission" date="2015-01" db="EMBL/GenBank/DDBJ databases">
        <title>Evolutionary Origins and Diversification of the Mycorrhizal Mutualists.</title>
        <authorList>
            <consortium name="DOE Joint Genome Institute"/>
            <consortium name="Mycorrhizal Genomics Consortium"/>
            <person name="Kohler A."/>
            <person name="Kuo A."/>
            <person name="Nagy L.G."/>
            <person name="Floudas D."/>
            <person name="Copeland A."/>
            <person name="Barry K.W."/>
            <person name="Cichocki N."/>
            <person name="Veneault-Fourrey C."/>
            <person name="LaButti K."/>
            <person name="Lindquist E.A."/>
            <person name="Lipzen A."/>
            <person name="Lundell T."/>
            <person name="Morin E."/>
            <person name="Murat C."/>
            <person name="Riley R."/>
            <person name="Ohm R."/>
            <person name="Sun H."/>
            <person name="Tunlid A."/>
            <person name="Henrissat B."/>
            <person name="Grigoriev I.V."/>
            <person name="Hibbett D.S."/>
            <person name="Martin F."/>
        </authorList>
    </citation>
    <scope>NUCLEOTIDE SEQUENCE [LARGE SCALE GENOMIC DNA]</scope>
    <source>
        <strain evidence="2">MUT 4182</strain>
    </source>
</reference>
<dbReference type="AlphaFoldDB" id="A0A0C3LHE2"/>